<reference evidence="2 3" key="1">
    <citation type="journal article" date="2014" name="Genome Biol. Evol.">
        <title>The genome of the myxosporean Thelohanellus kitauei shows adaptations to nutrient acquisition within its fish host.</title>
        <authorList>
            <person name="Yang Y."/>
            <person name="Xiong J."/>
            <person name="Zhou Z."/>
            <person name="Huo F."/>
            <person name="Miao W."/>
            <person name="Ran C."/>
            <person name="Liu Y."/>
            <person name="Zhang J."/>
            <person name="Feng J."/>
            <person name="Wang M."/>
            <person name="Wang M."/>
            <person name="Wang L."/>
            <person name="Yao B."/>
        </authorList>
    </citation>
    <scope>NUCLEOTIDE SEQUENCE [LARGE SCALE GENOMIC DNA]</scope>
    <source>
        <strain evidence="2">Wuqing</strain>
    </source>
</reference>
<proteinExistence type="predicted"/>
<dbReference type="SUPFAM" id="SSF50729">
    <property type="entry name" value="PH domain-like"/>
    <property type="match status" value="1"/>
</dbReference>
<organism evidence="2 3">
    <name type="scientific">Thelohanellus kitauei</name>
    <name type="common">Myxosporean</name>
    <dbReference type="NCBI Taxonomy" id="669202"/>
    <lineage>
        <taxon>Eukaryota</taxon>
        <taxon>Metazoa</taxon>
        <taxon>Cnidaria</taxon>
        <taxon>Myxozoa</taxon>
        <taxon>Myxosporea</taxon>
        <taxon>Bivalvulida</taxon>
        <taxon>Platysporina</taxon>
        <taxon>Myxobolidae</taxon>
        <taxon>Thelohanellus</taxon>
    </lineage>
</organism>
<accession>A0A0C2IGH2</accession>
<keyword evidence="1" id="KW-1133">Transmembrane helix</keyword>
<gene>
    <name evidence="2" type="ORF">RF11_10836</name>
</gene>
<protein>
    <submittedName>
        <fullName evidence="2">Uncharacterized protein</fullName>
    </submittedName>
</protein>
<evidence type="ECO:0000256" key="1">
    <source>
        <dbReference type="SAM" id="Phobius"/>
    </source>
</evidence>
<keyword evidence="1" id="KW-0812">Transmembrane</keyword>
<keyword evidence="1" id="KW-0472">Membrane</keyword>
<evidence type="ECO:0000313" key="3">
    <source>
        <dbReference type="Proteomes" id="UP000031668"/>
    </source>
</evidence>
<evidence type="ECO:0000313" key="2">
    <source>
        <dbReference type="EMBL" id="KII64414.1"/>
    </source>
</evidence>
<comment type="caution">
    <text evidence="2">The sequence shown here is derived from an EMBL/GenBank/DDBJ whole genome shotgun (WGS) entry which is preliminary data.</text>
</comment>
<dbReference type="EMBL" id="JWZT01004282">
    <property type="protein sequence ID" value="KII64414.1"/>
    <property type="molecule type" value="Genomic_DNA"/>
</dbReference>
<dbReference type="AlphaFoldDB" id="A0A0C2IGH2"/>
<dbReference type="Proteomes" id="UP000031668">
    <property type="component" value="Unassembled WGS sequence"/>
</dbReference>
<sequence length="125" mass="14836">MKKPSCVDGSRKKVITYIIFDYYFHEWSTYYFVLYDSGRLVGYKNKPERSNNPKPRYHYDISCTFSILIAYIFTPFSKGQKAYFALNDNWLNALKFVKASIITNKKISTIPPEYKLQEIEETMVR</sequence>
<keyword evidence="3" id="KW-1185">Reference proteome</keyword>
<name>A0A0C2IGH2_THEKT</name>
<feature type="transmembrane region" description="Helical" evidence="1">
    <location>
        <begin position="57"/>
        <end position="74"/>
    </location>
</feature>